<dbReference type="PANTHER" id="PTHR43877:SF1">
    <property type="entry name" value="ACETYLTRANSFERASE"/>
    <property type="match status" value="1"/>
</dbReference>
<dbReference type="InterPro" id="IPR050832">
    <property type="entry name" value="Bact_Acetyltransf"/>
</dbReference>
<dbReference type="InterPro" id="IPR000182">
    <property type="entry name" value="GNAT_dom"/>
</dbReference>
<dbReference type="AlphaFoldDB" id="A0A839ZY22"/>
<reference evidence="4 5" key="1">
    <citation type="submission" date="2020-08" db="EMBL/GenBank/DDBJ databases">
        <title>Genomic Encyclopedia of Type Strains, Phase IV (KMG-IV): sequencing the most valuable type-strain genomes for metagenomic binning, comparative biology and taxonomic classification.</title>
        <authorList>
            <person name="Goeker M."/>
        </authorList>
    </citation>
    <scope>NUCLEOTIDE SEQUENCE [LARGE SCALE GENOMIC DNA]</scope>
    <source>
        <strain evidence="4 5">DSM 21793</strain>
    </source>
</reference>
<dbReference type="Gene3D" id="3.40.630.30">
    <property type="match status" value="1"/>
</dbReference>
<accession>A0A839ZY22</accession>
<keyword evidence="1 4" id="KW-0808">Transferase</keyword>
<protein>
    <submittedName>
        <fullName evidence="4">GNAT superfamily N-acetyltransferase</fullName>
    </submittedName>
</protein>
<keyword evidence="5" id="KW-1185">Reference proteome</keyword>
<dbReference type="PANTHER" id="PTHR43877">
    <property type="entry name" value="AMINOALKYLPHOSPHONATE N-ACETYLTRANSFERASE-RELATED-RELATED"/>
    <property type="match status" value="1"/>
</dbReference>
<dbReference type="InterPro" id="IPR016181">
    <property type="entry name" value="Acyl_CoA_acyltransferase"/>
</dbReference>
<evidence type="ECO:0000259" key="3">
    <source>
        <dbReference type="PROSITE" id="PS51186"/>
    </source>
</evidence>
<dbReference type="PROSITE" id="PS51186">
    <property type="entry name" value="GNAT"/>
    <property type="match status" value="1"/>
</dbReference>
<evidence type="ECO:0000313" key="5">
    <source>
        <dbReference type="Proteomes" id="UP000530564"/>
    </source>
</evidence>
<keyword evidence="2" id="KW-0012">Acyltransferase</keyword>
<gene>
    <name evidence="4" type="ORF">GGQ61_001681</name>
</gene>
<evidence type="ECO:0000256" key="1">
    <source>
        <dbReference type="ARBA" id="ARBA00022679"/>
    </source>
</evidence>
<comment type="caution">
    <text evidence="4">The sequence shown here is derived from an EMBL/GenBank/DDBJ whole genome shotgun (WGS) entry which is preliminary data.</text>
</comment>
<proteinExistence type="predicted"/>
<dbReference type="EMBL" id="JACIDK010000002">
    <property type="protein sequence ID" value="MBB3890964.1"/>
    <property type="molecule type" value="Genomic_DNA"/>
</dbReference>
<dbReference type="RefSeq" id="WP_183771456.1">
    <property type="nucleotide sequence ID" value="NZ_JACIDK010000002.1"/>
</dbReference>
<name>A0A839ZY22_9CAUL</name>
<evidence type="ECO:0000256" key="2">
    <source>
        <dbReference type="ARBA" id="ARBA00023315"/>
    </source>
</evidence>
<feature type="domain" description="N-acetyltransferase" evidence="3">
    <location>
        <begin position="3"/>
        <end position="172"/>
    </location>
</feature>
<dbReference type="GO" id="GO:0016747">
    <property type="term" value="F:acyltransferase activity, transferring groups other than amino-acyl groups"/>
    <property type="evidence" value="ECO:0007669"/>
    <property type="project" value="InterPro"/>
</dbReference>
<organism evidence="4 5">
    <name type="scientific">Phenylobacterium haematophilum</name>
    <dbReference type="NCBI Taxonomy" id="98513"/>
    <lineage>
        <taxon>Bacteria</taxon>
        <taxon>Pseudomonadati</taxon>
        <taxon>Pseudomonadota</taxon>
        <taxon>Alphaproteobacteria</taxon>
        <taxon>Caulobacterales</taxon>
        <taxon>Caulobacteraceae</taxon>
        <taxon>Phenylobacterium</taxon>
    </lineage>
</organism>
<sequence length="172" mass="18325">MSYRIRRLKADETLRAAPALGVVLKDCVDGGASASFMADLTLDEATAFWEGAASAQRGDGRAVLVAEDDDGVFGVVQVIAAGMPNQPHRGDVAKMLVHRRGRRRGAAEALLAAAEQAGRDLGLTLLVLDTVTGGDAERLYARLGWTRVGSIPNYALMPDGTPCTTTYFYKDI</sequence>
<dbReference type="Proteomes" id="UP000530564">
    <property type="component" value="Unassembled WGS sequence"/>
</dbReference>
<dbReference type="Pfam" id="PF13508">
    <property type="entry name" value="Acetyltransf_7"/>
    <property type="match status" value="1"/>
</dbReference>
<dbReference type="SUPFAM" id="SSF55729">
    <property type="entry name" value="Acyl-CoA N-acyltransferases (Nat)"/>
    <property type="match status" value="1"/>
</dbReference>
<evidence type="ECO:0000313" key="4">
    <source>
        <dbReference type="EMBL" id="MBB3890964.1"/>
    </source>
</evidence>